<accession>A0A6N2UZA9</accession>
<evidence type="ECO:0000313" key="1">
    <source>
        <dbReference type="EMBL" id="VYT22553.1"/>
    </source>
</evidence>
<dbReference type="AlphaFoldDB" id="A0A6N2UZA9"/>
<reference evidence="1" key="1">
    <citation type="submission" date="2019-11" db="EMBL/GenBank/DDBJ databases">
        <authorList>
            <person name="Feng L."/>
        </authorList>
    </citation>
    <scope>NUCLEOTIDE SEQUENCE</scope>
    <source>
        <strain evidence="1">CnexileLFYP112</strain>
    </source>
</reference>
<dbReference type="EMBL" id="CACRTG010000021">
    <property type="protein sequence ID" value="VYT22553.1"/>
    <property type="molecule type" value="Genomic_DNA"/>
</dbReference>
<protein>
    <submittedName>
        <fullName evidence="1">Uncharacterized protein</fullName>
    </submittedName>
</protein>
<organism evidence="1">
    <name type="scientific">[Clostridium] nexile</name>
    <dbReference type="NCBI Taxonomy" id="29361"/>
    <lineage>
        <taxon>Bacteria</taxon>
        <taxon>Bacillati</taxon>
        <taxon>Bacillota</taxon>
        <taxon>Clostridia</taxon>
        <taxon>Lachnospirales</taxon>
        <taxon>Lachnospiraceae</taxon>
        <taxon>Tyzzerella</taxon>
    </lineage>
</organism>
<sequence>MDRDLLVGCGQIALRRLGFAHRVGALGKLKGVGVAVGVRAQHAHGLPSRIEDGELRPLKGVAVVAIGDVGVGAGLVQVDVTGENTPSDAEESRSRLSMGCGNCHTNNRLVTGYREDADVLAVLVFGGGWLVVVRVIAETRVHADMAAGERQLSGRVDFYRSVVLGVNLSGALDGVVARLEAGDIDALPTHGLIDCLVLVPTAAGVLDCRKRVSRNVAPGVGVLSTGDECLTGPRGALELPRADVVH</sequence>
<proteinExistence type="predicted"/>
<gene>
    <name evidence="1" type="ORF">CNLFYP112_02352</name>
</gene>
<name>A0A6N2UZA9_9FIRM</name>